<dbReference type="PIRSF" id="PIRSF003383">
    <property type="entry name" value="Rep_E1_papillomaV"/>
    <property type="match status" value="1"/>
</dbReference>
<proteinExistence type="inferred from homology"/>
<dbReference type="Proteomes" id="UP001240038">
    <property type="component" value="Segment"/>
</dbReference>
<accession>A0A346LUY3</accession>
<dbReference type="EMBL" id="MH049343">
    <property type="protein sequence ID" value="AXQ00533.1"/>
    <property type="molecule type" value="Genomic_DNA"/>
</dbReference>
<dbReference type="HAMAP" id="MF_04000">
    <property type="entry name" value="PPV_E1"/>
    <property type="match status" value="1"/>
</dbReference>
<dbReference type="EC" id="5.6.2.4" evidence="15 16"/>
<evidence type="ECO:0000256" key="7">
    <source>
        <dbReference type="ARBA" id="ARBA00022801"/>
    </source>
</evidence>
<comment type="subunit">
    <text evidence="15">Can form hexamers. Interacts with E2 protein; this interaction increases E1 DNA binding specificity. Interacts with host DNA polymerase subunit POLA2. Interacts with host single stranded DNA-binding protein RPA1. Interacts with host TOP1; this interaction stimulates the enzymatic activity of TOP1.</text>
</comment>
<dbReference type="GO" id="GO:0005524">
    <property type="term" value="F:ATP binding"/>
    <property type="evidence" value="ECO:0007669"/>
    <property type="project" value="UniProtKB-UniRule"/>
</dbReference>
<gene>
    <name evidence="15" type="primary">E1</name>
</gene>
<dbReference type="GO" id="GO:0016887">
    <property type="term" value="F:ATP hydrolysis activity"/>
    <property type="evidence" value="ECO:0007669"/>
    <property type="project" value="RHEA"/>
</dbReference>
<dbReference type="Pfam" id="PF20450">
    <property type="entry name" value="PPV_E1_DBD"/>
    <property type="match status" value="1"/>
</dbReference>
<dbReference type="InterPro" id="IPR046935">
    <property type="entry name" value="PPV_E1_DBD_sf"/>
</dbReference>
<keyword evidence="10 15" id="KW-0238">DNA-binding</keyword>
<protein>
    <recommendedName>
        <fullName evidence="15 16">Replication protein E1</fullName>
        <ecNumber evidence="15 16">5.6.2.4</ecNumber>
    </recommendedName>
    <alternativeName>
        <fullName evidence="15">ATP-dependent helicase E1</fullName>
    </alternativeName>
    <alternativeName>
        <fullName evidence="15">DNA 3'-5' helicase E1</fullName>
    </alternativeName>
</protein>
<dbReference type="GO" id="GO:0003677">
    <property type="term" value="F:DNA binding"/>
    <property type="evidence" value="ECO:0007669"/>
    <property type="project" value="UniProtKB-UniRule"/>
</dbReference>
<dbReference type="InterPro" id="IPR001177">
    <property type="entry name" value="PPV_DNA_helicase_E1_C"/>
</dbReference>
<evidence type="ECO:0000256" key="11">
    <source>
        <dbReference type="ARBA" id="ARBA00023235"/>
    </source>
</evidence>
<feature type="region of interest" description="Disordered" evidence="17">
    <location>
        <begin position="589"/>
        <end position="618"/>
    </location>
</feature>
<evidence type="ECO:0000256" key="13">
    <source>
        <dbReference type="ARBA" id="ARBA00048988"/>
    </source>
</evidence>
<evidence type="ECO:0000256" key="9">
    <source>
        <dbReference type="ARBA" id="ARBA00022840"/>
    </source>
</evidence>
<keyword evidence="2 15" id="KW-0244">Early protein</keyword>
<comment type="PTM">
    <text evidence="15">Sumoylated.</text>
</comment>
<keyword evidence="9 15" id="KW-0067">ATP-binding</keyword>
<feature type="cross-link" description="Glycyl lysine isopeptide (Lys-Gly) (interchain with G-Cter in SUMO)" evidence="15">
    <location>
        <position position="523"/>
    </location>
</feature>
<keyword evidence="15" id="KW-0832">Ubl conjugation</keyword>
<dbReference type="GO" id="GO:0042025">
    <property type="term" value="C:host cell nucleus"/>
    <property type="evidence" value="ECO:0007669"/>
    <property type="project" value="UniProtKB-SubCell"/>
</dbReference>
<comment type="function">
    <text evidence="16">ATP-dependent DNA helicase required for initiation of viral DNA replication. It forms a complex with the viral E2 protein. The E1-E2 complex binds to the replication origin which contains binding sites for both proteins.</text>
</comment>
<comment type="PTM">
    <text evidence="15">Phosphorylated.</text>
</comment>
<feature type="compositionally biased region" description="Acidic residues" evidence="17">
    <location>
        <begin position="589"/>
        <end position="599"/>
    </location>
</feature>
<keyword evidence="3 15" id="KW-0597">Phosphoprotein</keyword>
<evidence type="ECO:0000256" key="10">
    <source>
        <dbReference type="ARBA" id="ARBA00023125"/>
    </source>
</evidence>
<feature type="modified residue" description="Phosphoserine; by host" evidence="15">
    <location>
        <position position="85"/>
    </location>
</feature>
<evidence type="ECO:0000256" key="2">
    <source>
        <dbReference type="ARBA" id="ARBA00022518"/>
    </source>
</evidence>
<keyword evidence="5 15" id="KW-0235">DNA replication</keyword>
<dbReference type="InterPro" id="IPR037102">
    <property type="entry name" value="Znf_lg_T-Ag_D1_dom_sf"/>
</dbReference>
<evidence type="ECO:0000256" key="15">
    <source>
        <dbReference type="HAMAP-Rule" id="MF_04000"/>
    </source>
</evidence>
<dbReference type="GO" id="GO:0043138">
    <property type="term" value="F:3'-5' DNA helicase activity"/>
    <property type="evidence" value="ECO:0007669"/>
    <property type="project" value="UniProtKB-UniRule"/>
</dbReference>
<evidence type="ECO:0000256" key="5">
    <source>
        <dbReference type="ARBA" id="ARBA00022705"/>
    </source>
</evidence>
<evidence type="ECO:0000256" key="1">
    <source>
        <dbReference type="ARBA" id="ARBA00004147"/>
    </source>
</evidence>
<comment type="catalytic activity">
    <reaction evidence="13 15 16">
        <text>ATP + H2O = ADP + phosphate + H(+)</text>
        <dbReference type="Rhea" id="RHEA:13065"/>
        <dbReference type="ChEBI" id="CHEBI:15377"/>
        <dbReference type="ChEBI" id="CHEBI:15378"/>
        <dbReference type="ChEBI" id="CHEBI:30616"/>
        <dbReference type="ChEBI" id="CHEBI:43474"/>
        <dbReference type="ChEBI" id="CHEBI:456216"/>
        <dbReference type="EC" id="5.6.2.4"/>
    </reaction>
</comment>
<dbReference type="Pfam" id="PF00519">
    <property type="entry name" value="PPV_E1_C"/>
    <property type="match status" value="1"/>
</dbReference>
<keyword evidence="11 15" id="KW-0413">Isomerase</keyword>
<feature type="modified residue" description="Phosphoserine; by host" evidence="15">
    <location>
        <position position="82"/>
    </location>
</feature>
<evidence type="ECO:0000256" key="14">
    <source>
        <dbReference type="ARBA" id="ARBA00093297"/>
    </source>
</evidence>
<evidence type="ECO:0000256" key="8">
    <source>
        <dbReference type="ARBA" id="ARBA00022806"/>
    </source>
</evidence>
<comment type="function">
    <text evidence="14 15">ATP-dependent DNA 3'-5' helicase required for initiation of viral DNA replication. It forms a complex with the viral E2 protein. The E1-E2 complex binds to the replication origin which contains binding sites for both proteins. During the initial step, a dimer of E1 interacts with a dimer of protein E2 leading to a complex that binds the viral origin of replication with high specificity. Then, a second dimer of E1 displaces the E2 dimer in an ATP-dependent manner to form the E1 tetramer. Following this, two E1 monomers are added to each half of the site, which results in the formation of two E1 trimers on the viral ori. Subsequently, two hexamers will be created. The double hexamer acts as a bi-directional helicase machinery and unwinds the viral DNA and then recruits the host DNA polymerase to start replication.</text>
</comment>
<evidence type="ECO:0000256" key="17">
    <source>
        <dbReference type="SAM" id="MobiDB-lite"/>
    </source>
</evidence>
<keyword evidence="8 15" id="KW-0347">Helicase</keyword>
<dbReference type="InterPro" id="IPR014015">
    <property type="entry name" value="Helicase_SF3_DNA-vir"/>
</dbReference>
<feature type="domain" description="SF3 helicase" evidence="18">
    <location>
        <begin position="416"/>
        <end position="566"/>
    </location>
</feature>
<feature type="binding site" evidence="15">
    <location>
        <begin position="442"/>
        <end position="449"/>
    </location>
    <ligand>
        <name>ATP</name>
        <dbReference type="ChEBI" id="CHEBI:30616"/>
    </ligand>
</feature>
<dbReference type="Gene3D" id="3.40.1310.10">
    <property type="match status" value="1"/>
</dbReference>
<comment type="subcellular location">
    <subcellularLocation>
        <location evidence="1 15">Host nucleus</location>
    </subcellularLocation>
</comment>
<dbReference type="PROSITE" id="PS51206">
    <property type="entry name" value="SF3_HELICASE_1"/>
    <property type="match status" value="1"/>
</dbReference>
<sequence length="618" mass="70026">MENEKGRRVLGSGCVFIDDEAICEDSDKENVEEEDVNEEEGDYDFVDNASVNEGNHLLLFQTQQKKAGEDNIVAIKRKLQLSPCSQEEAVSPTHKNNVAQNRKYLVKRRLFDSVRPVAGSDEARRPLENVLQVQNGENQEKSPCNTVFQSGSGEEAMHLQVLRSKNMAACKLRLFKLLYVASYCDLTRVFKSNKTCNVQWVIAGFGVTEVMYEASFELLKKACTYLQTSRKIHESGSVALYFCVFKVAKSRDTVEKLFSKMINVDPLCLMIQPPKIRGTCAALFWVKNGMSPATFKYGETPQWILTQTMISENVAEATKFDFGQMVQWAYDLGYTDESKIAYEYACCADTDCNARAFLAANNQPKIVKDVSTMVRLYQRAEIQRMSMSEYIHSRCKHAGTGGTWNSIMALFKLQGIEPIRFVNALRTWLKGVPKQNCIAFIGPPNSGKSMLCNSFISFMGGKVLTFANHHSHFWLQPLSDARVALIDDATETCWKYFDTYLRNVLDGYEVSIDRKHKSAIQMKAPPLLVTSNIDVHSLEKYYYLHSRIVPFYFKETLPTSESGEPLLFINDADWSVFFARLWGRLDLSDQEEEEEEGDEDGKSATAFRCSSRKANGAD</sequence>
<comment type="similarity">
    <text evidence="15 16">Belongs to the papillomaviridae E1 protein family.</text>
</comment>
<keyword evidence="4 15" id="KW-1048">Host nucleus</keyword>
<dbReference type="InterPro" id="IPR027417">
    <property type="entry name" value="P-loop_NTPase"/>
</dbReference>
<comment type="caution">
    <text evidence="15">Lacks conserved residue(s) required for the propagation of feature annotation.</text>
</comment>
<dbReference type="SUPFAM" id="SSF52540">
    <property type="entry name" value="P-loop containing nucleoside triphosphate hydrolases"/>
    <property type="match status" value="1"/>
</dbReference>
<keyword evidence="7 15" id="KW-0378">Hydrolase</keyword>
<feature type="short sequence motif" description="Nuclear localization signal" evidence="15">
    <location>
        <begin position="76"/>
        <end position="78"/>
    </location>
</feature>
<keyword evidence="6 15" id="KW-0547">Nucleotide-binding</keyword>
<organism evidence="19 20">
    <name type="scientific">Okapia johnstoni papillomavirus 1</name>
    <dbReference type="NCBI Taxonomy" id="2304449"/>
    <lineage>
        <taxon>Viruses</taxon>
        <taxon>Monodnaviria</taxon>
        <taxon>Shotokuvirae</taxon>
        <taxon>Cossaviricota</taxon>
        <taxon>Papovaviricetes</taxon>
        <taxon>Zurhausenvirales</taxon>
        <taxon>Papillomaviridae</taxon>
    </lineage>
</organism>
<evidence type="ECO:0000256" key="12">
    <source>
        <dbReference type="ARBA" id="ARBA00034617"/>
    </source>
</evidence>
<reference evidence="19" key="1">
    <citation type="journal article" date="2018" name="Vet. Microbiol.">
        <title>Detection and Characterization of Okapi (Okapia johnstoni)-specific Papillomavirus type 1 (OjPV1).</title>
        <authorList>
            <person name="Ramsauer A.S."/>
            <person name="Kubacki J."/>
            <person name="Welle M."/>
            <person name="Bachofen C."/>
            <person name="Fraefel C."/>
            <person name="Hoby S."/>
            <person name="Tobler K."/>
            <person name="Wenker C."/>
        </authorList>
    </citation>
    <scope>NUCLEOTIDE SEQUENCE</scope>
    <source>
        <strain evidence="19">BS 2017</strain>
    </source>
</reference>
<evidence type="ECO:0000313" key="20">
    <source>
        <dbReference type="Proteomes" id="UP001240038"/>
    </source>
</evidence>
<evidence type="ECO:0000256" key="3">
    <source>
        <dbReference type="ARBA" id="ARBA00022553"/>
    </source>
</evidence>
<dbReference type="InterPro" id="IPR016393">
    <property type="entry name" value="Rep_E1_papillomaV"/>
</dbReference>
<name>A0A346LUY3_9PAPI</name>
<dbReference type="Gene3D" id="3.40.50.300">
    <property type="entry name" value="P-loop containing nucleotide triphosphate hydrolases"/>
    <property type="match status" value="1"/>
</dbReference>
<comment type="catalytic activity">
    <reaction evidence="12 15">
        <text>Couples ATP hydrolysis with the unwinding of duplex DNA by translocating in the 3'-5' direction.</text>
        <dbReference type="EC" id="5.6.2.4"/>
    </reaction>
</comment>
<evidence type="ECO:0000259" key="18">
    <source>
        <dbReference type="PROSITE" id="PS51206"/>
    </source>
</evidence>
<dbReference type="InterPro" id="IPR046832">
    <property type="entry name" value="PPV_E1_DBD"/>
</dbReference>
<dbReference type="SUPFAM" id="SSF55464">
    <property type="entry name" value="Origin of replication-binding domain, RBD-like"/>
    <property type="match status" value="1"/>
</dbReference>
<evidence type="ECO:0000313" key="19">
    <source>
        <dbReference type="EMBL" id="AXQ00533.1"/>
    </source>
</evidence>
<dbReference type="GO" id="GO:0006260">
    <property type="term" value="P:DNA replication"/>
    <property type="evidence" value="ECO:0007669"/>
    <property type="project" value="UniProtKB-UniRule"/>
</dbReference>
<dbReference type="Gene3D" id="1.10.10.510">
    <property type="entry name" value="Zinc finger, large T-antigen D1 domain"/>
    <property type="match status" value="1"/>
</dbReference>
<keyword evidence="15" id="KW-1017">Isopeptide bond</keyword>
<evidence type="ECO:0000256" key="4">
    <source>
        <dbReference type="ARBA" id="ARBA00022562"/>
    </source>
</evidence>
<dbReference type="Pfam" id="PF00524">
    <property type="entry name" value="PPV_E1_N"/>
    <property type="match status" value="1"/>
</dbReference>
<feature type="modified residue" description="Phosphoserine; by host" evidence="15">
    <location>
        <position position="91"/>
    </location>
</feature>
<evidence type="ECO:0000256" key="16">
    <source>
        <dbReference type="PIRNR" id="PIRNR003383"/>
    </source>
</evidence>
<dbReference type="InterPro" id="IPR014000">
    <property type="entry name" value="PPV_DNA_helicase_E1_N"/>
</dbReference>
<evidence type="ECO:0000256" key="6">
    <source>
        <dbReference type="ARBA" id="ARBA00022741"/>
    </source>
</evidence>